<keyword evidence="1" id="KW-0732">Signal</keyword>
<keyword evidence="3" id="KW-1185">Reference proteome</keyword>
<name>A0ABS5D1H6_9FLAO</name>
<organism evidence="2 3">
    <name type="scientific">Flavobacterium erciyesense</name>
    <dbReference type="NCBI Taxonomy" id="2825842"/>
    <lineage>
        <taxon>Bacteria</taxon>
        <taxon>Pseudomonadati</taxon>
        <taxon>Bacteroidota</taxon>
        <taxon>Flavobacteriia</taxon>
        <taxon>Flavobacteriales</taxon>
        <taxon>Flavobacteriaceae</taxon>
        <taxon>Flavobacterium</taxon>
    </lineage>
</organism>
<evidence type="ECO:0000313" key="2">
    <source>
        <dbReference type="EMBL" id="MBQ0907875.1"/>
    </source>
</evidence>
<evidence type="ECO:0000313" key="3">
    <source>
        <dbReference type="Proteomes" id="UP000679008"/>
    </source>
</evidence>
<gene>
    <name evidence="2" type="ORF">KBJ98_04060</name>
</gene>
<evidence type="ECO:0000256" key="1">
    <source>
        <dbReference type="SAM" id="SignalP"/>
    </source>
</evidence>
<accession>A0ABS5D1H6</accession>
<comment type="caution">
    <text evidence="2">The sequence shown here is derived from an EMBL/GenBank/DDBJ whole genome shotgun (WGS) entry which is preliminary data.</text>
</comment>
<protein>
    <submittedName>
        <fullName evidence="2">Uncharacterized protein</fullName>
    </submittedName>
</protein>
<feature type="signal peptide" evidence="1">
    <location>
        <begin position="1"/>
        <end position="31"/>
    </location>
</feature>
<dbReference type="RefSeq" id="WP_210788390.1">
    <property type="nucleotide sequence ID" value="NZ_JAGPXB010000002.1"/>
</dbReference>
<dbReference type="EMBL" id="JAGPXB010000002">
    <property type="protein sequence ID" value="MBQ0907875.1"/>
    <property type="molecule type" value="Genomic_DNA"/>
</dbReference>
<sequence>MKHFSLKVSNKFILNTVMVLAFTLVSSISSAQTTNTVVEMNQTEVASTKTENVSTTNTSNSMNFVLWFMGSKQDPNKTINPEGTTTKKQIITSGTAPNRLLIKAFLKKASSLESMIA</sequence>
<dbReference type="Proteomes" id="UP000679008">
    <property type="component" value="Unassembled WGS sequence"/>
</dbReference>
<feature type="chain" id="PRO_5045798420" evidence="1">
    <location>
        <begin position="32"/>
        <end position="117"/>
    </location>
</feature>
<reference evidence="2 3" key="1">
    <citation type="submission" date="2021-04" db="EMBL/GenBank/DDBJ databases">
        <title>Description of novel Flavobacterium sp. F-328.</title>
        <authorList>
            <person name="Saticioglu I.B."/>
        </authorList>
    </citation>
    <scope>NUCLEOTIDE SEQUENCE [LARGE SCALE GENOMIC DNA]</scope>
    <source>
        <strain evidence="2 3">F-328</strain>
    </source>
</reference>
<proteinExistence type="predicted"/>